<gene>
    <name evidence="3" type="ORF">VMCG_08719</name>
</gene>
<feature type="compositionally biased region" description="Basic and acidic residues" evidence="1">
    <location>
        <begin position="141"/>
        <end position="152"/>
    </location>
</feature>
<dbReference type="EMBL" id="LKEA01000046">
    <property type="protein sequence ID" value="ROV93201.1"/>
    <property type="molecule type" value="Genomic_DNA"/>
</dbReference>
<dbReference type="AlphaFoldDB" id="A0A423VQA9"/>
<keyword evidence="2" id="KW-1133">Transmembrane helix</keyword>
<reference evidence="3 4" key="1">
    <citation type="submission" date="2015-09" db="EMBL/GenBank/DDBJ databases">
        <title>Host preference determinants of Valsa canker pathogens revealed by comparative genomics.</title>
        <authorList>
            <person name="Yin Z."/>
            <person name="Huang L."/>
        </authorList>
    </citation>
    <scope>NUCLEOTIDE SEQUENCE [LARGE SCALE GENOMIC DNA]</scope>
    <source>
        <strain evidence="3 4">03-1</strain>
    </source>
</reference>
<evidence type="ECO:0000256" key="2">
    <source>
        <dbReference type="SAM" id="Phobius"/>
    </source>
</evidence>
<feature type="region of interest" description="Disordered" evidence="1">
    <location>
        <begin position="51"/>
        <end position="204"/>
    </location>
</feature>
<evidence type="ECO:0000313" key="4">
    <source>
        <dbReference type="Proteomes" id="UP000283895"/>
    </source>
</evidence>
<proteinExistence type="predicted"/>
<keyword evidence="4" id="KW-1185">Reference proteome</keyword>
<protein>
    <submittedName>
        <fullName evidence="3">Uncharacterized protein</fullName>
    </submittedName>
</protein>
<dbReference type="Proteomes" id="UP000283895">
    <property type="component" value="Unassembled WGS sequence"/>
</dbReference>
<evidence type="ECO:0000313" key="3">
    <source>
        <dbReference type="EMBL" id="ROV93201.1"/>
    </source>
</evidence>
<name>A0A423VQA9_9PEZI</name>
<dbReference type="OrthoDB" id="5233274at2759"/>
<keyword evidence="2" id="KW-0812">Transmembrane</keyword>
<feature type="transmembrane region" description="Helical" evidence="2">
    <location>
        <begin position="18"/>
        <end position="40"/>
    </location>
</feature>
<organism evidence="3 4">
    <name type="scientific">Cytospora schulzeri</name>
    <dbReference type="NCBI Taxonomy" id="448051"/>
    <lineage>
        <taxon>Eukaryota</taxon>
        <taxon>Fungi</taxon>
        <taxon>Dikarya</taxon>
        <taxon>Ascomycota</taxon>
        <taxon>Pezizomycotina</taxon>
        <taxon>Sordariomycetes</taxon>
        <taxon>Sordariomycetidae</taxon>
        <taxon>Diaporthales</taxon>
        <taxon>Cytosporaceae</taxon>
        <taxon>Cytospora</taxon>
    </lineage>
</organism>
<evidence type="ECO:0000256" key="1">
    <source>
        <dbReference type="SAM" id="MobiDB-lite"/>
    </source>
</evidence>
<keyword evidence="2" id="KW-0472">Membrane</keyword>
<comment type="caution">
    <text evidence="3">The sequence shown here is derived from an EMBL/GenBank/DDBJ whole genome shotgun (WGS) entry which is preliminary data.</text>
</comment>
<sequence>MGIFGSDDGEGGTMAERIALIGILCFAFAWVPVFIVWKIFSVFRKYHKSPEQEVEAGNMPVTTNPAKPNRNSMQPGRAPAPSHRGTRREVGKDSLPNVTGLRKPGRTAGASVQKEYRGKRKPMPTQPVEPLMRMLPDTDDIEHGDALKDRGNSTRVSKSKAAGSRLPEMSFTSPWGVPARLEAKANSEGGEQDEDYLEGSLNLR</sequence>
<feature type="compositionally biased region" description="Polar residues" evidence="1">
    <location>
        <begin position="60"/>
        <end position="74"/>
    </location>
</feature>
<accession>A0A423VQA9</accession>